<evidence type="ECO:0008006" key="3">
    <source>
        <dbReference type="Google" id="ProtNLM"/>
    </source>
</evidence>
<dbReference type="GeneID" id="36596200"/>
<gene>
    <name evidence="1" type="ORF">K444DRAFT_706237</name>
</gene>
<protein>
    <recommendedName>
        <fullName evidence="3">Transcription factor domain-containing protein</fullName>
    </recommendedName>
</protein>
<accession>A0A2J6SP00</accession>
<evidence type="ECO:0000313" key="1">
    <source>
        <dbReference type="EMBL" id="PMD52494.1"/>
    </source>
</evidence>
<reference evidence="1 2" key="1">
    <citation type="submission" date="2016-04" db="EMBL/GenBank/DDBJ databases">
        <title>A degradative enzymes factory behind the ericoid mycorrhizal symbiosis.</title>
        <authorList>
            <consortium name="DOE Joint Genome Institute"/>
            <person name="Martino E."/>
            <person name="Morin E."/>
            <person name="Grelet G."/>
            <person name="Kuo A."/>
            <person name="Kohler A."/>
            <person name="Daghino S."/>
            <person name="Barry K."/>
            <person name="Choi C."/>
            <person name="Cichocki N."/>
            <person name="Clum A."/>
            <person name="Copeland A."/>
            <person name="Hainaut M."/>
            <person name="Haridas S."/>
            <person name="Labutti K."/>
            <person name="Lindquist E."/>
            <person name="Lipzen A."/>
            <person name="Khouja H.-R."/>
            <person name="Murat C."/>
            <person name="Ohm R."/>
            <person name="Olson A."/>
            <person name="Spatafora J."/>
            <person name="Veneault-Fourrey C."/>
            <person name="Henrissat B."/>
            <person name="Grigoriev I."/>
            <person name="Martin F."/>
            <person name="Perotto S."/>
        </authorList>
    </citation>
    <scope>NUCLEOTIDE SEQUENCE [LARGE SCALE GENOMIC DNA]</scope>
    <source>
        <strain evidence="1 2">E</strain>
    </source>
</reference>
<dbReference type="AlphaFoldDB" id="A0A2J6SP00"/>
<dbReference type="EMBL" id="KZ613903">
    <property type="protein sequence ID" value="PMD52494.1"/>
    <property type="molecule type" value="Genomic_DNA"/>
</dbReference>
<name>A0A2J6SP00_9HELO</name>
<dbReference type="InParanoid" id="A0A2J6SP00"/>
<dbReference type="RefSeq" id="XP_024729398.1">
    <property type="nucleotide sequence ID" value="XM_024888124.1"/>
</dbReference>
<dbReference type="OrthoDB" id="2018619at2759"/>
<dbReference type="STRING" id="1095630.A0A2J6SP00"/>
<sequence>MSYVTDKLSIPASLRGAMYGLACVYWSQDPSLKDLPAPRQAKLFEHTHAALNRDLDFPKLSTLQACRLVLHEQPDGSLTTESPRICVYACQATACASSLGLVQDPTLWTLPTWETWLLMEMLLGYRAKISSKNTTENSMAIAHLDFWRLSNWQKF</sequence>
<evidence type="ECO:0000313" key="2">
    <source>
        <dbReference type="Proteomes" id="UP000235371"/>
    </source>
</evidence>
<proteinExistence type="predicted"/>
<keyword evidence="2" id="KW-1185">Reference proteome</keyword>
<organism evidence="1 2">
    <name type="scientific">Hyaloscypha bicolor E</name>
    <dbReference type="NCBI Taxonomy" id="1095630"/>
    <lineage>
        <taxon>Eukaryota</taxon>
        <taxon>Fungi</taxon>
        <taxon>Dikarya</taxon>
        <taxon>Ascomycota</taxon>
        <taxon>Pezizomycotina</taxon>
        <taxon>Leotiomycetes</taxon>
        <taxon>Helotiales</taxon>
        <taxon>Hyaloscyphaceae</taxon>
        <taxon>Hyaloscypha</taxon>
        <taxon>Hyaloscypha bicolor</taxon>
    </lineage>
</organism>
<dbReference type="Proteomes" id="UP000235371">
    <property type="component" value="Unassembled WGS sequence"/>
</dbReference>